<dbReference type="Gene3D" id="3.40.50.150">
    <property type="entry name" value="Vaccinia Virus protein VP39"/>
    <property type="match status" value="1"/>
</dbReference>
<dbReference type="SUPFAM" id="SSF53335">
    <property type="entry name" value="S-adenosyl-L-methionine-dependent methyltransferases"/>
    <property type="match status" value="1"/>
</dbReference>
<dbReference type="GO" id="GO:0032259">
    <property type="term" value="P:methylation"/>
    <property type="evidence" value="ECO:0007669"/>
    <property type="project" value="UniProtKB-KW"/>
</dbReference>
<evidence type="ECO:0000313" key="2">
    <source>
        <dbReference type="EMBL" id="MCK7614375.1"/>
    </source>
</evidence>
<dbReference type="CDD" id="cd02440">
    <property type="entry name" value="AdoMet_MTases"/>
    <property type="match status" value="1"/>
</dbReference>
<evidence type="ECO:0000313" key="3">
    <source>
        <dbReference type="Proteomes" id="UP001431221"/>
    </source>
</evidence>
<dbReference type="EMBL" id="JALNMJ010000015">
    <property type="protein sequence ID" value="MCK7614375.1"/>
    <property type="molecule type" value="Genomic_DNA"/>
</dbReference>
<protein>
    <submittedName>
        <fullName evidence="2">Methyltransferase domain-containing protein</fullName>
    </submittedName>
</protein>
<evidence type="ECO:0000259" key="1">
    <source>
        <dbReference type="Pfam" id="PF08241"/>
    </source>
</evidence>
<dbReference type="GO" id="GO:0008168">
    <property type="term" value="F:methyltransferase activity"/>
    <property type="evidence" value="ECO:0007669"/>
    <property type="project" value="UniProtKB-KW"/>
</dbReference>
<keyword evidence="2" id="KW-0808">Transferase</keyword>
<dbReference type="RefSeq" id="WP_248156912.1">
    <property type="nucleotide sequence ID" value="NZ_JALNMJ010000015.1"/>
</dbReference>
<dbReference type="Proteomes" id="UP001431221">
    <property type="component" value="Unassembled WGS sequence"/>
</dbReference>
<dbReference type="InterPro" id="IPR029063">
    <property type="entry name" value="SAM-dependent_MTases_sf"/>
</dbReference>
<keyword evidence="2" id="KW-0489">Methyltransferase</keyword>
<reference evidence="2" key="1">
    <citation type="submission" date="2022-04" db="EMBL/GenBank/DDBJ databases">
        <title>Roseibium sp. CAU 1639 isolated from mud.</title>
        <authorList>
            <person name="Kim W."/>
        </authorList>
    </citation>
    <scope>NUCLEOTIDE SEQUENCE</scope>
    <source>
        <strain evidence="2">CAU 1639</strain>
    </source>
</reference>
<keyword evidence="3" id="KW-1185">Reference proteome</keyword>
<comment type="caution">
    <text evidence="2">The sequence shown here is derived from an EMBL/GenBank/DDBJ whole genome shotgun (WGS) entry which is preliminary data.</text>
</comment>
<accession>A0ABT0GY66</accession>
<feature type="domain" description="Methyltransferase type 11" evidence="1">
    <location>
        <begin position="81"/>
        <end position="129"/>
    </location>
</feature>
<name>A0ABT0GY66_9HYPH</name>
<dbReference type="InterPro" id="IPR013216">
    <property type="entry name" value="Methyltransf_11"/>
</dbReference>
<proteinExistence type="predicted"/>
<dbReference type="Pfam" id="PF08241">
    <property type="entry name" value="Methyltransf_11"/>
    <property type="match status" value="1"/>
</dbReference>
<sequence>MYLDVVHLRAFYDLPLGSLLRSLIGAPIHKMWPDMKGKSLLGIGYAGPFMRPYLDSAERAIAAMPAPQGAVSWPRERDSACALVEDDDLPFPDAFFDRVMLVHALDHCADPAALLREAWRVLAPGGRLITVVPNRRGLWARSELSPFGYGRPYSGGQLKDLLKRCQFNVLEDKEALFMPPSSKRAVLRAARTWESVGRRIWPVFGGILVVEAEKVVFQSLPSGGRKSRLHVLRPVFIPEGVATGLKPVRSVHRRVDV</sequence>
<organism evidence="2 3">
    <name type="scientific">Roseibium sediminicola</name>
    <dbReference type="NCBI Taxonomy" id="2933272"/>
    <lineage>
        <taxon>Bacteria</taxon>
        <taxon>Pseudomonadati</taxon>
        <taxon>Pseudomonadota</taxon>
        <taxon>Alphaproteobacteria</taxon>
        <taxon>Hyphomicrobiales</taxon>
        <taxon>Stappiaceae</taxon>
        <taxon>Roseibium</taxon>
    </lineage>
</organism>
<gene>
    <name evidence="2" type="ORF">M0H32_19570</name>
</gene>